<accession>A0A9D9DMD2</accession>
<keyword evidence="4" id="KW-0862">Zinc</keyword>
<dbReference type="GO" id="GO:0008237">
    <property type="term" value="F:metallopeptidase activity"/>
    <property type="evidence" value="ECO:0007669"/>
    <property type="project" value="UniProtKB-KW"/>
</dbReference>
<evidence type="ECO:0000256" key="2">
    <source>
        <dbReference type="ARBA" id="ARBA00022670"/>
    </source>
</evidence>
<dbReference type="SUPFAM" id="SSF63411">
    <property type="entry name" value="LuxS/MPP-like metallohydrolase"/>
    <property type="match status" value="4"/>
</dbReference>
<feature type="domain" description="Peptidase M16 C-terminal" evidence="8">
    <location>
        <begin position="255"/>
        <end position="427"/>
    </location>
</feature>
<proteinExistence type="inferred from homology"/>
<feature type="chain" id="PRO_5038889249" evidence="6">
    <location>
        <begin position="23"/>
        <end position="974"/>
    </location>
</feature>
<evidence type="ECO:0000259" key="8">
    <source>
        <dbReference type="Pfam" id="PF05193"/>
    </source>
</evidence>
<dbReference type="InterPro" id="IPR007863">
    <property type="entry name" value="Peptidase_M16_C"/>
</dbReference>
<name>A0A9D9DMD2_9BACT</name>
<evidence type="ECO:0000256" key="6">
    <source>
        <dbReference type="SAM" id="SignalP"/>
    </source>
</evidence>
<sequence>MKNKLKIIRTLFAVAITVPFVAACSKYDYKTVEGDPMNTRIYTLDNGLKVYLSVNKEEPRIQTYIAVRVGAKNDPAENTGLAHYFEHLMFKGTEQFGTQNYALEKPLLDSIEARFEYYGTLEDEAERKEVYAEIDSLSYEASKIAIPNEYDKLMAAIGAKGTNAYTGYDMTVYTEDIPSNQVENWARIQADRFKHNVIRGFHTELETVYEEKNMSLTSDSRKVLEAVSSELFKNHPYGTQTVLGTQEHLKNPSITKIKEYYKKWYVPNNMAVCMSGDFDPDAVIATIDKYFGDMLPNNDLQRLQYKPEQPIESPVEREVYGLESEYVTLAWRFEGANSPQMDTLAILSDMLYNGYAGLVDVNLNQSQKTLGASVFPYMQADYTQLIVSADPKEGQTLDQVKELLLEQIDLLKKGEFDESLLQATINNYKKNEMRALESNAARANAFVEAFIDDIPWNREVERLDRLAALTKDDIVKFANAHLNDNYVIVKKLKGEDTSVKKIAKPQITPIFTNRDTSSLFLRQIQASAVKPIEPVFLDYEKDLQKLTSDKGLEVLYRQNTTNGLFTLVYDYEFGTNDDPMLELADSYSYYLGTSKYSAEQIKAKLYDLACNVSIRTGSDNIRVTISGLSENMAEAARLYEEMVADYQPDEQALANMKSDYKKSRANAKLNQGANFGMLQYYLMYGEKNPANTTFSNAELDRVTSEELLDKIRMLGEYDHTVLYYGPESAGELVDFINREHKVADSLKNFPDGKKFTAQRVEEDRVYIAPYDAKQIYMFSYSSTGETYDLAKTPIIRMYNEYFGGGMNSIVFQEMREARGLAYSAQAAYGRSGDERDDPYVFYSFIATQNDKMMDAVTAFDEIINNMPQSEAAFGIAKENIIATIRTQRITKMDILWNYIEARKLGLSEDSRKVIFEQVQNLTLDDVVKFQQDVIKDRKYYIGILGDEKELDMKRLGDGSYGKVIRLSTEDIFGY</sequence>
<evidence type="ECO:0000259" key="7">
    <source>
        <dbReference type="Pfam" id="PF00675"/>
    </source>
</evidence>
<dbReference type="Pfam" id="PF05193">
    <property type="entry name" value="Peptidase_M16_C"/>
    <property type="match status" value="2"/>
</dbReference>
<feature type="signal peptide" evidence="6">
    <location>
        <begin position="1"/>
        <end position="22"/>
    </location>
</feature>
<keyword evidence="5" id="KW-0482">Metalloprotease</keyword>
<evidence type="ECO:0000313" key="10">
    <source>
        <dbReference type="Proteomes" id="UP000823635"/>
    </source>
</evidence>
<organism evidence="9 10">
    <name type="scientific">Candidatus Egerieousia excrementavium</name>
    <dbReference type="NCBI Taxonomy" id="2840778"/>
    <lineage>
        <taxon>Bacteria</taxon>
        <taxon>Pseudomonadati</taxon>
        <taxon>Bacteroidota</taxon>
        <taxon>Bacteroidia</taxon>
        <taxon>Bacteroidales</taxon>
        <taxon>Candidatus Egerieousia</taxon>
    </lineage>
</organism>
<keyword evidence="6" id="KW-0732">Signal</keyword>
<dbReference type="Pfam" id="PF00675">
    <property type="entry name" value="Peptidase_M16"/>
    <property type="match status" value="1"/>
</dbReference>
<reference evidence="9" key="1">
    <citation type="submission" date="2020-10" db="EMBL/GenBank/DDBJ databases">
        <authorList>
            <person name="Gilroy R."/>
        </authorList>
    </citation>
    <scope>NUCLEOTIDE SEQUENCE</scope>
    <source>
        <strain evidence="9">15467</strain>
    </source>
</reference>
<dbReference type="Gene3D" id="3.30.830.10">
    <property type="entry name" value="Metalloenzyme, LuxS/M16 peptidase-like"/>
    <property type="match status" value="4"/>
</dbReference>
<dbReference type="PROSITE" id="PS51257">
    <property type="entry name" value="PROKAR_LIPOPROTEIN"/>
    <property type="match status" value="1"/>
</dbReference>
<dbReference type="InterPro" id="IPR011249">
    <property type="entry name" value="Metalloenz_LuxS/M16"/>
</dbReference>
<dbReference type="InterPro" id="IPR011765">
    <property type="entry name" value="Pept_M16_N"/>
</dbReference>
<feature type="domain" description="Peptidase M16 N-terminal" evidence="7">
    <location>
        <begin position="55"/>
        <end position="101"/>
    </location>
</feature>
<dbReference type="PANTHER" id="PTHR43690">
    <property type="entry name" value="NARDILYSIN"/>
    <property type="match status" value="1"/>
</dbReference>
<comment type="caution">
    <text evidence="9">The sequence shown here is derived from an EMBL/GenBank/DDBJ whole genome shotgun (WGS) entry which is preliminary data.</text>
</comment>
<evidence type="ECO:0000256" key="5">
    <source>
        <dbReference type="ARBA" id="ARBA00023049"/>
    </source>
</evidence>
<dbReference type="EMBL" id="JADINB010000057">
    <property type="protein sequence ID" value="MBO8428770.1"/>
    <property type="molecule type" value="Genomic_DNA"/>
</dbReference>
<evidence type="ECO:0000313" key="9">
    <source>
        <dbReference type="EMBL" id="MBO8428770.1"/>
    </source>
</evidence>
<evidence type="ECO:0000256" key="4">
    <source>
        <dbReference type="ARBA" id="ARBA00022833"/>
    </source>
</evidence>
<dbReference type="AlphaFoldDB" id="A0A9D9DMD2"/>
<comment type="similarity">
    <text evidence="1">Belongs to the peptidase M16 family.</text>
</comment>
<gene>
    <name evidence="9" type="ORF">IAC68_02410</name>
</gene>
<protein>
    <submittedName>
        <fullName evidence="9">Insulinase family protein</fullName>
    </submittedName>
</protein>
<reference evidence="9" key="2">
    <citation type="journal article" date="2021" name="PeerJ">
        <title>Extensive microbial diversity within the chicken gut microbiome revealed by metagenomics and culture.</title>
        <authorList>
            <person name="Gilroy R."/>
            <person name="Ravi A."/>
            <person name="Getino M."/>
            <person name="Pursley I."/>
            <person name="Horton D.L."/>
            <person name="Alikhan N.F."/>
            <person name="Baker D."/>
            <person name="Gharbi K."/>
            <person name="Hall N."/>
            <person name="Watson M."/>
            <person name="Adriaenssens E.M."/>
            <person name="Foster-Nyarko E."/>
            <person name="Jarju S."/>
            <person name="Secka A."/>
            <person name="Antonio M."/>
            <person name="Oren A."/>
            <person name="Chaudhuri R.R."/>
            <person name="La Ragione R."/>
            <person name="Hildebrand F."/>
            <person name="Pallen M.J."/>
        </authorList>
    </citation>
    <scope>NUCLEOTIDE SEQUENCE</scope>
    <source>
        <strain evidence="9">15467</strain>
    </source>
</reference>
<feature type="domain" description="Peptidase M16 C-terminal" evidence="8">
    <location>
        <begin position="720"/>
        <end position="868"/>
    </location>
</feature>
<keyword evidence="2" id="KW-0645">Protease</keyword>
<evidence type="ECO:0000256" key="3">
    <source>
        <dbReference type="ARBA" id="ARBA00022801"/>
    </source>
</evidence>
<dbReference type="InterPro" id="IPR050626">
    <property type="entry name" value="Peptidase_M16"/>
</dbReference>
<dbReference type="Proteomes" id="UP000823635">
    <property type="component" value="Unassembled WGS sequence"/>
</dbReference>
<dbReference type="GO" id="GO:0006508">
    <property type="term" value="P:proteolysis"/>
    <property type="evidence" value="ECO:0007669"/>
    <property type="project" value="UniProtKB-KW"/>
</dbReference>
<evidence type="ECO:0000256" key="1">
    <source>
        <dbReference type="ARBA" id="ARBA00007261"/>
    </source>
</evidence>
<dbReference type="GO" id="GO:0046872">
    <property type="term" value="F:metal ion binding"/>
    <property type="evidence" value="ECO:0007669"/>
    <property type="project" value="InterPro"/>
</dbReference>
<dbReference type="PANTHER" id="PTHR43690:SF17">
    <property type="entry name" value="PROTEIN YHJJ"/>
    <property type="match status" value="1"/>
</dbReference>
<keyword evidence="3" id="KW-0378">Hydrolase</keyword>